<keyword evidence="10" id="KW-1185">Reference proteome</keyword>
<keyword evidence="3" id="KW-0813">Transport</keyword>
<protein>
    <submittedName>
        <fullName evidence="9">ABC transporter ATP-binding protein</fullName>
    </submittedName>
</protein>
<dbReference type="Pfam" id="PF08352">
    <property type="entry name" value="oligo_HPY"/>
    <property type="match status" value="1"/>
</dbReference>
<evidence type="ECO:0000256" key="1">
    <source>
        <dbReference type="ARBA" id="ARBA00004417"/>
    </source>
</evidence>
<dbReference type="PANTHER" id="PTHR43297:SF7">
    <property type="entry name" value="D,D-DIPEPTIDE TRANSPORT ATP-BINDING PROTEIN DDPD-RELATED"/>
    <property type="match status" value="1"/>
</dbReference>
<dbReference type="NCBIfam" id="NF008453">
    <property type="entry name" value="PRK11308.1"/>
    <property type="match status" value="2"/>
</dbReference>
<evidence type="ECO:0000259" key="8">
    <source>
        <dbReference type="PROSITE" id="PS50893"/>
    </source>
</evidence>
<dbReference type="Proteomes" id="UP001069802">
    <property type="component" value="Unassembled WGS sequence"/>
</dbReference>
<evidence type="ECO:0000313" key="9">
    <source>
        <dbReference type="EMBL" id="MCZ4280440.1"/>
    </source>
</evidence>
<feature type="domain" description="ABC transporter" evidence="8">
    <location>
        <begin position="312"/>
        <end position="561"/>
    </location>
</feature>
<dbReference type="GO" id="GO:0005524">
    <property type="term" value="F:ATP binding"/>
    <property type="evidence" value="ECO:0007669"/>
    <property type="project" value="UniProtKB-KW"/>
</dbReference>
<organism evidence="9 10">
    <name type="scientific">Kiloniella laminariae</name>
    <dbReference type="NCBI Taxonomy" id="454162"/>
    <lineage>
        <taxon>Bacteria</taxon>
        <taxon>Pseudomonadati</taxon>
        <taxon>Pseudomonadota</taxon>
        <taxon>Alphaproteobacteria</taxon>
        <taxon>Rhodospirillales</taxon>
        <taxon>Kiloniellaceae</taxon>
        <taxon>Kiloniella</taxon>
    </lineage>
</organism>
<name>A0ABT4LHL3_9PROT</name>
<evidence type="ECO:0000256" key="5">
    <source>
        <dbReference type="ARBA" id="ARBA00022741"/>
    </source>
</evidence>
<evidence type="ECO:0000256" key="6">
    <source>
        <dbReference type="ARBA" id="ARBA00022840"/>
    </source>
</evidence>
<dbReference type="RefSeq" id="WP_269422642.1">
    <property type="nucleotide sequence ID" value="NZ_JAPWGY010000002.1"/>
</dbReference>
<dbReference type="PROSITE" id="PS00211">
    <property type="entry name" value="ABC_TRANSPORTER_1"/>
    <property type="match status" value="2"/>
</dbReference>
<gene>
    <name evidence="9" type="ORF">O4H49_06610</name>
</gene>
<dbReference type="NCBIfam" id="NF007739">
    <property type="entry name" value="PRK10419.1"/>
    <property type="match status" value="2"/>
</dbReference>
<dbReference type="PANTHER" id="PTHR43297">
    <property type="entry name" value="OLIGOPEPTIDE TRANSPORT ATP-BINDING PROTEIN APPD"/>
    <property type="match status" value="1"/>
</dbReference>
<evidence type="ECO:0000313" key="10">
    <source>
        <dbReference type="Proteomes" id="UP001069802"/>
    </source>
</evidence>
<feature type="domain" description="ABC transporter" evidence="8">
    <location>
        <begin position="6"/>
        <end position="256"/>
    </location>
</feature>
<keyword evidence="5" id="KW-0547">Nucleotide-binding</keyword>
<dbReference type="CDD" id="cd03257">
    <property type="entry name" value="ABC_NikE_OppD_transporters"/>
    <property type="match status" value="2"/>
</dbReference>
<dbReference type="InterPro" id="IPR013563">
    <property type="entry name" value="Oligopep_ABC_C"/>
</dbReference>
<evidence type="ECO:0000256" key="7">
    <source>
        <dbReference type="ARBA" id="ARBA00023136"/>
    </source>
</evidence>
<keyword evidence="7" id="KW-0472">Membrane</keyword>
<reference evidence="9" key="1">
    <citation type="submission" date="2022-12" db="EMBL/GenBank/DDBJ databases">
        <title>Bacterial isolates from different developmental stages of Nematostella vectensis.</title>
        <authorList>
            <person name="Fraune S."/>
        </authorList>
    </citation>
    <scope>NUCLEOTIDE SEQUENCE</scope>
    <source>
        <strain evidence="9">G21630-S1</strain>
    </source>
</reference>
<dbReference type="Gene3D" id="3.40.50.300">
    <property type="entry name" value="P-loop containing nucleotide triphosphate hydrolases"/>
    <property type="match status" value="2"/>
</dbReference>
<comment type="caution">
    <text evidence="9">The sequence shown here is derived from an EMBL/GenBank/DDBJ whole genome shotgun (WGS) entry which is preliminary data.</text>
</comment>
<keyword evidence="6 9" id="KW-0067">ATP-binding</keyword>
<dbReference type="InterPro" id="IPR003593">
    <property type="entry name" value="AAA+_ATPase"/>
</dbReference>
<accession>A0ABT4LHL3</accession>
<evidence type="ECO:0000256" key="4">
    <source>
        <dbReference type="ARBA" id="ARBA00022475"/>
    </source>
</evidence>
<evidence type="ECO:0000256" key="2">
    <source>
        <dbReference type="ARBA" id="ARBA00005417"/>
    </source>
</evidence>
<dbReference type="Pfam" id="PF00005">
    <property type="entry name" value="ABC_tran"/>
    <property type="match status" value="2"/>
</dbReference>
<evidence type="ECO:0000256" key="3">
    <source>
        <dbReference type="ARBA" id="ARBA00022448"/>
    </source>
</evidence>
<dbReference type="SUPFAM" id="SSF52540">
    <property type="entry name" value="P-loop containing nucleoside triphosphate hydrolases"/>
    <property type="match status" value="2"/>
</dbReference>
<dbReference type="EMBL" id="JAPWGY010000002">
    <property type="protein sequence ID" value="MCZ4280440.1"/>
    <property type="molecule type" value="Genomic_DNA"/>
</dbReference>
<dbReference type="InterPro" id="IPR027417">
    <property type="entry name" value="P-loop_NTPase"/>
</dbReference>
<comment type="subcellular location">
    <subcellularLocation>
        <location evidence="1">Cell inner membrane</location>
        <topology evidence="1">Peripheral membrane protein</topology>
    </subcellularLocation>
</comment>
<dbReference type="InterPro" id="IPR017871">
    <property type="entry name" value="ABC_transporter-like_CS"/>
</dbReference>
<dbReference type="InterPro" id="IPR003439">
    <property type="entry name" value="ABC_transporter-like_ATP-bd"/>
</dbReference>
<proteinExistence type="inferred from homology"/>
<dbReference type="InterPro" id="IPR050388">
    <property type="entry name" value="ABC_Ni/Peptide_Import"/>
</dbReference>
<sequence>MTKALLDIRDLIVEFPSRHGGVVAARQVNLSVAAGEILGVVGESGAGKSTIGNAVMNLLERPGRIGGGEIYLKGEKISNLPDHEMRKIRGKRIGMIFQDPLTSLNPLETVADQLIGTIRTHLDLSADEARARAISLLDQVGIPDPAVRVDHYPHQFSGGMRQRVVIALALCAEPEVILADEPTTALDVSIQAQILELLKDLVRQRGVGMILITHDMGVIAEVADRVAVMYRGEVVETGPTAKILGDPDHAYTRSLISAVPRPDIRLHRFPMVESIERAGERRELDLSTHWLGKARDFDTRGGGGATGPLLAVKDLEMVFRSGGFLGSKASSLRAVDRVSFDIRDGECFGIVGESGSGKSTIARLVTGIYKAAGGSISFNGTDLTKLKNRKELNKHRRQMQMIFQDPFSSVNARMKVRDIIAEPIRFHKLSGSESETRRIVDDLLDHVGLGARAAVKYPHEFSGGQRQRISIARALATRPRFLICDEPTSALDVSIQAQILNLLKDLQEELGLTMMFISHDLPVIRQMCDRVGVMSKGRMVEIAETENLFVAPKDDYSKHLISLMPSYSGLSEREVGQAEAS</sequence>
<keyword evidence="4" id="KW-1003">Cell membrane</keyword>
<dbReference type="PROSITE" id="PS50893">
    <property type="entry name" value="ABC_TRANSPORTER_2"/>
    <property type="match status" value="2"/>
</dbReference>
<dbReference type="SMART" id="SM00382">
    <property type="entry name" value="AAA"/>
    <property type="match status" value="2"/>
</dbReference>
<comment type="similarity">
    <text evidence="2">Belongs to the ABC transporter superfamily.</text>
</comment>